<dbReference type="InterPro" id="IPR024983">
    <property type="entry name" value="CHAT_dom"/>
</dbReference>
<feature type="compositionally biased region" description="Basic and acidic residues" evidence="1">
    <location>
        <begin position="62"/>
        <end position="85"/>
    </location>
</feature>
<dbReference type="Pfam" id="PF12770">
    <property type="entry name" value="CHAT"/>
    <property type="match status" value="1"/>
</dbReference>
<dbReference type="AlphaFoldDB" id="A0A3L6ZI94"/>
<feature type="compositionally biased region" description="Basic and acidic residues" evidence="1">
    <location>
        <begin position="101"/>
        <end position="126"/>
    </location>
</feature>
<gene>
    <name evidence="3" type="ORF">D9V30_12840</name>
</gene>
<evidence type="ECO:0000259" key="2">
    <source>
        <dbReference type="Pfam" id="PF12770"/>
    </source>
</evidence>
<proteinExistence type="predicted"/>
<evidence type="ECO:0000313" key="3">
    <source>
        <dbReference type="EMBL" id="RLP67769.1"/>
    </source>
</evidence>
<comment type="caution">
    <text evidence="3">The sequence shown here is derived from an EMBL/GenBank/DDBJ whole genome shotgun (WGS) entry which is preliminary data.</text>
</comment>
<feature type="compositionally biased region" description="Polar residues" evidence="1">
    <location>
        <begin position="48"/>
        <end position="60"/>
    </location>
</feature>
<evidence type="ECO:0000256" key="1">
    <source>
        <dbReference type="SAM" id="MobiDB-lite"/>
    </source>
</evidence>
<dbReference type="EMBL" id="RCUW01000015">
    <property type="protein sequence ID" value="RLP67769.1"/>
    <property type="molecule type" value="Genomic_DNA"/>
</dbReference>
<organism evidence="3 4">
    <name type="scientific">Mycetocola reblochoni</name>
    <dbReference type="NCBI Taxonomy" id="331618"/>
    <lineage>
        <taxon>Bacteria</taxon>
        <taxon>Bacillati</taxon>
        <taxon>Actinomycetota</taxon>
        <taxon>Actinomycetes</taxon>
        <taxon>Micrococcales</taxon>
        <taxon>Microbacteriaceae</taxon>
        <taxon>Mycetocola</taxon>
    </lineage>
</organism>
<evidence type="ECO:0000313" key="4">
    <source>
        <dbReference type="Proteomes" id="UP000275395"/>
    </source>
</evidence>
<dbReference type="Proteomes" id="UP000275395">
    <property type="component" value="Unassembled WGS sequence"/>
</dbReference>
<accession>A0A3L6ZI94</accession>
<feature type="region of interest" description="Disordered" evidence="1">
    <location>
        <begin position="25"/>
        <end position="126"/>
    </location>
</feature>
<feature type="domain" description="CHAT" evidence="2">
    <location>
        <begin position="157"/>
        <end position="338"/>
    </location>
</feature>
<dbReference type="RefSeq" id="WP_087137353.1">
    <property type="nucleotide sequence ID" value="NZ_RCUW01000015.1"/>
</dbReference>
<feature type="compositionally biased region" description="Polar residues" evidence="1">
    <location>
        <begin position="91"/>
        <end position="100"/>
    </location>
</feature>
<name>A0A3L6ZI94_9MICO</name>
<feature type="compositionally biased region" description="Basic and acidic residues" evidence="1">
    <location>
        <begin position="26"/>
        <end position="38"/>
    </location>
</feature>
<reference evidence="3 4" key="1">
    <citation type="submission" date="2018-10" db="EMBL/GenBank/DDBJ databases">
        <authorList>
            <person name="Li J."/>
        </authorList>
    </citation>
    <scope>NUCLEOTIDE SEQUENCE [LARGE SCALE GENOMIC DNA]</scope>
    <source>
        <strain evidence="3 4">JCM 30549</strain>
    </source>
</reference>
<protein>
    <submittedName>
        <fullName evidence="3">CHAT domain-containing protein</fullName>
    </submittedName>
</protein>
<sequence>MARSDTLRSELVRLQSRKATLTGDIAKAEKDAASARESARKKREQAARSKSASTIRTSLSAAEREDKKGAAAESKIAKARKDLASVDKSIATKTTSLRSADNSERRSAESKQKQVDSRRRQEERTHAREIARLATPPVQIRYVEVRPPEPEKLRVLYITANPEATEETITTPDGTEQRFGTWLRVDQEVRQVRQALRGSKYRDLVQVDHAPAATVNDLLDGLNDHRPHIVHFSGHAGPHGLLMENDAGDEDGADVTFELLARVLGATDEPPRLLVLNACESLAGADDMLQTVPAVIGMSDSIDDTSAIVFASAFYSAIASAQSLASALEQAKVRMLAAALDGSELPELRVRDDVDPATLVLVTPPA</sequence>